<sequence length="325" mass="36853">MPINQEVKRGVIYEDGRFHSPWGTIDKSLTDVLSWRWQREDPGWPQSVAIEQTAQLPAVSDSELSITYINHATLLIRLNGVTILTDPIYAERASFVSFWGPKRVHPPGIAFDDLPPIDVVVISHNHYDHLDLETLEKLQQRDQPQFFVGLGNEVLLKDAGIERVRPMDWGESVFVRGVKIIFAPAQHWSARGLFDRNKTLWGSFVIMDKTHRIYFGGDSGYAPHFQHIGESYGPFDVALLPIGAYEPRWFMKHQHINPEEAAQAHIDLRAKHSIGMHFDTFPLADEPFGAAGPAFLQQRQEKQLSNDSLLVLKPGESWSFSTPAI</sequence>
<dbReference type="PANTHER" id="PTHR15032">
    <property type="entry name" value="N-ACYL-PHOSPHATIDYLETHANOLAMINE-HYDROLYZING PHOSPHOLIPASE D"/>
    <property type="match status" value="1"/>
</dbReference>
<reference evidence="2 3" key="1">
    <citation type="submission" date="2019-03" db="EMBL/GenBank/DDBJ databases">
        <title>Genomic Encyclopedia of Type Strains, Phase IV (KMG-IV): sequencing the most valuable type-strain genomes for metagenomic binning, comparative biology and taxonomic classification.</title>
        <authorList>
            <person name="Goeker M."/>
        </authorList>
    </citation>
    <scope>NUCLEOTIDE SEQUENCE [LARGE SCALE GENOMIC DNA]</scope>
    <source>
        <strain evidence="2 3">DSM 103792</strain>
    </source>
</reference>
<accession>A0A4R6UIX2</accession>
<dbReference type="Gene3D" id="3.60.15.10">
    <property type="entry name" value="Ribonuclease Z/Hydroxyacylglutathione hydrolase-like"/>
    <property type="match status" value="1"/>
</dbReference>
<protein>
    <submittedName>
        <fullName evidence="2">L-ascorbate metabolism protein UlaG (Beta-lactamase superfamily)</fullName>
    </submittedName>
</protein>
<evidence type="ECO:0000313" key="3">
    <source>
        <dbReference type="Proteomes" id="UP000295375"/>
    </source>
</evidence>
<dbReference type="Proteomes" id="UP000295375">
    <property type="component" value="Unassembled WGS sequence"/>
</dbReference>
<feature type="domain" description="Metallo-beta-lactamase" evidence="1">
    <location>
        <begin position="83"/>
        <end position="278"/>
    </location>
</feature>
<dbReference type="PANTHER" id="PTHR15032:SF4">
    <property type="entry name" value="N-ACYL-PHOSPHATIDYLETHANOLAMINE-HYDROLYZING PHOSPHOLIPASE D"/>
    <property type="match status" value="1"/>
</dbReference>
<dbReference type="GO" id="GO:0070290">
    <property type="term" value="F:N-acylphosphatidylethanolamine-specific phospholipase D activity"/>
    <property type="evidence" value="ECO:0007669"/>
    <property type="project" value="InterPro"/>
</dbReference>
<dbReference type="InterPro" id="IPR024884">
    <property type="entry name" value="NAPE-PLD"/>
</dbReference>
<dbReference type="InterPro" id="IPR001279">
    <property type="entry name" value="Metallo-B-lactamas"/>
</dbReference>
<keyword evidence="3" id="KW-1185">Reference proteome</keyword>
<dbReference type="AlphaFoldDB" id="A0A4R6UIX2"/>
<comment type="caution">
    <text evidence="2">The sequence shown here is derived from an EMBL/GenBank/DDBJ whole genome shotgun (WGS) entry which is preliminary data.</text>
</comment>
<dbReference type="EMBL" id="SNYM01000012">
    <property type="protein sequence ID" value="TDQ46848.1"/>
    <property type="molecule type" value="Genomic_DNA"/>
</dbReference>
<dbReference type="GO" id="GO:0005737">
    <property type="term" value="C:cytoplasm"/>
    <property type="evidence" value="ECO:0007669"/>
    <property type="project" value="TreeGrafter"/>
</dbReference>
<name>A0A4R6UIX2_9GAMM</name>
<dbReference type="PIRSF" id="PIRSF038896">
    <property type="entry name" value="NAPE-PLD"/>
    <property type="match status" value="1"/>
</dbReference>
<organism evidence="2 3">
    <name type="scientific">Permianibacter aggregans</name>
    <dbReference type="NCBI Taxonomy" id="1510150"/>
    <lineage>
        <taxon>Bacteria</taxon>
        <taxon>Pseudomonadati</taxon>
        <taxon>Pseudomonadota</taxon>
        <taxon>Gammaproteobacteria</taxon>
        <taxon>Pseudomonadales</taxon>
        <taxon>Pseudomonadaceae</taxon>
        <taxon>Permianibacter</taxon>
    </lineage>
</organism>
<proteinExistence type="predicted"/>
<dbReference type="SUPFAM" id="SSF56281">
    <property type="entry name" value="Metallo-hydrolase/oxidoreductase"/>
    <property type="match status" value="1"/>
</dbReference>
<dbReference type="GO" id="GO:0008270">
    <property type="term" value="F:zinc ion binding"/>
    <property type="evidence" value="ECO:0007669"/>
    <property type="project" value="InterPro"/>
</dbReference>
<evidence type="ECO:0000259" key="1">
    <source>
        <dbReference type="Pfam" id="PF12706"/>
    </source>
</evidence>
<dbReference type="Pfam" id="PF12706">
    <property type="entry name" value="Lactamase_B_2"/>
    <property type="match status" value="1"/>
</dbReference>
<evidence type="ECO:0000313" key="2">
    <source>
        <dbReference type="EMBL" id="TDQ46848.1"/>
    </source>
</evidence>
<gene>
    <name evidence="2" type="ORF">EV696_112110</name>
</gene>
<dbReference type="InterPro" id="IPR036866">
    <property type="entry name" value="RibonucZ/Hydroxyglut_hydro"/>
</dbReference>